<gene>
    <name evidence="9" type="ORF">C5167_038233</name>
</gene>
<dbReference type="Pfam" id="PF00249">
    <property type="entry name" value="Myb_DNA-binding"/>
    <property type="match status" value="1"/>
</dbReference>
<feature type="region of interest" description="Disordered" evidence="7">
    <location>
        <begin position="242"/>
        <end position="310"/>
    </location>
</feature>
<dbReference type="STRING" id="3469.A0A4Y7IC20"/>
<keyword evidence="2" id="KW-0217">Developmental protein</keyword>
<evidence type="ECO:0000313" key="10">
    <source>
        <dbReference type="Proteomes" id="UP000316621"/>
    </source>
</evidence>
<dbReference type="PANTHER" id="PTHR31496">
    <property type="entry name" value="TRANSCRIPTION FACTOR KAN2-RELATED"/>
    <property type="match status" value="1"/>
</dbReference>
<organism evidence="9 10">
    <name type="scientific">Papaver somniferum</name>
    <name type="common">Opium poppy</name>
    <dbReference type="NCBI Taxonomy" id="3469"/>
    <lineage>
        <taxon>Eukaryota</taxon>
        <taxon>Viridiplantae</taxon>
        <taxon>Streptophyta</taxon>
        <taxon>Embryophyta</taxon>
        <taxon>Tracheophyta</taxon>
        <taxon>Spermatophyta</taxon>
        <taxon>Magnoliopsida</taxon>
        <taxon>Ranunculales</taxon>
        <taxon>Papaveraceae</taxon>
        <taxon>Papaveroideae</taxon>
        <taxon>Papaver</taxon>
    </lineage>
</organism>
<evidence type="ECO:0000256" key="1">
    <source>
        <dbReference type="ARBA" id="ARBA00004123"/>
    </source>
</evidence>
<dbReference type="InterPro" id="IPR001005">
    <property type="entry name" value="SANT/Myb"/>
</dbReference>
<dbReference type="AlphaFoldDB" id="A0A4Y7IC20"/>
<comment type="subcellular location">
    <subcellularLocation>
        <location evidence="1">Nucleus</location>
    </subcellularLocation>
</comment>
<evidence type="ECO:0000313" key="9">
    <source>
        <dbReference type="EMBL" id="RZC45292.1"/>
    </source>
</evidence>
<proteinExistence type="predicted"/>
<dbReference type="NCBIfam" id="TIGR01557">
    <property type="entry name" value="myb_SHAQKYF"/>
    <property type="match status" value="1"/>
</dbReference>
<dbReference type="GO" id="GO:0010158">
    <property type="term" value="P:abaxial cell fate specification"/>
    <property type="evidence" value="ECO:0007669"/>
    <property type="project" value="InterPro"/>
</dbReference>
<dbReference type="GO" id="GO:0005634">
    <property type="term" value="C:nucleus"/>
    <property type="evidence" value="ECO:0007669"/>
    <property type="project" value="UniProtKB-SubCell"/>
</dbReference>
<keyword evidence="4" id="KW-0805">Transcription regulation</keyword>
<dbReference type="OMA" id="HATHNDD"/>
<dbReference type="PANTHER" id="PTHR31496:SF25">
    <property type="entry name" value="TRANSCRIPTION FACTOR KAN3-RELATED"/>
    <property type="match status" value="1"/>
</dbReference>
<dbReference type="FunFam" id="1.10.10.60:FF:000002">
    <property type="entry name" value="Myb family transcription factor"/>
    <property type="match status" value="1"/>
</dbReference>
<feature type="domain" description="Myb-like" evidence="8">
    <location>
        <begin position="163"/>
        <end position="214"/>
    </location>
</feature>
<evidence type="ECO:0000256" key="6">
    <source>
        <dbReference type="ARBA" id="ARBA00023242"/>
    </source>
</evidence>
<evidence type="ECO:0000256" key="3">
    <source>
        <dbReference type="ARBA" id="ARBA00022782"/>
    </source>
</evidence>
<feature type="compositionally biased region" description="Polar residues" evidence="7">
    <location>
        <begin position="277"/>
        <end position="289"/>
    </location>
</feature>
<feature type="compositionally biased region" description="Low complexity" evidence="7">
    <location>
        <begin position="49"/>
        <end position="64"/>
    </location>
</feature>
<dbReference type="Proteomes" id="UP000316621">
    <property type="component" value="Chromosome 1"/>
</dbReference>
<feature type="compositionally biased region" description="Polar residues" evidence="7">
    <location>
        <begin position="296"/>
        <end position="309"/>
    </location>
</feature>
<dbReference type="Gene3D" id="1.10.10.60">
    <property type="entry name" value="Homeodomain-like"/>
    <property type="match status" value="1"/>
</dbReference>
<dbReference type="InterPro" id="IPR006447">
    <property type="entry name" value="Myb_dom_plants"/>
</dbReference>
<keyword evidence="3" id="KW-0221">Differentiation</keyword>
<feature type="region of interest" description="Disordered" evidence="7">
    <location>
        <begin position="41"/>
        <end position="68"/>
    </location>
</feature>
<keyword evidence="10" id="KW-1185">Reference proteome</keyword>
<evidence type="ECO:0000256" key="4">
    <source>
        <dbReference type="ARBA" id="ARBA00023015"/>
    </source>
</evidence>
<evidence type="ECO:0000256" key="2">
    <source>
        <dbReference type="ARBA" id="ARBA00022473"/>
    </source>
</evidence>
<accession>A0A4Y7IC20</accession>
<dbReference type="SUPFAM" id="SSF46689">
    <property type="entry name" value="Homeodomain-like"/>
    <property type="match status" value="1"/>
</dbReference>
<name>A0A4Y7IC20_PAPSO</name>
<sequence>MGTTSAFPDLSLNICPPSVSSDWFKAYKEMGFDGSMKTPLFNAGGDNRSSVTTDSSGSSTTGSDISHEQTGAASFQYLERTAFDHHLRNLYNIDEPTLTLGLDPTLTSLQQLPHINNQLMNQHYQHQHHHHLHQHHQPQIYGRDFKRNSRMINGSKRSIRAPRMRWTTTLHAHFVHAVELLGGHERAIPKSVLELMNVKDLTLAHVKSHLQMYRTVKSTDKGTGQEETEMGLNQRMGIAADVDESGSSSGGLSCEKPCFNSTDHPKSYSPRLERRGSWSSMDRNVSSPSAHEDFDTTTTGRPLMRSTSDLLLPNESRTKVDEYESMTNLHLSQNERVKLFLNNSSLGSSQNQSARLAMPNLEFTLGRQSWQSMGDHHHHYARDQVVQVPNSNHHHRDQLITLLKC</sequence>
<feature type="compositionally biased region" description="Basic and acidic residues" evidence="7">
    <location>
        <begin position="263"/>
        <end position="276"/>
    </location>
</feature>
<dbReference type="InterPro" id="IPR009057">
    <property type="entry name" value="Homeodomain-like_sf"/>
</dbReference>
<dbReference type="GO" id="GO:0006355">
    <property type="term" value="P:regulation of DNA-templated transcription"/>
    <property type="evidence" value="ECO:0007669"/>
    <property type="project" value="InterPro"/>
</dbReference>
<dbReference type="InterPro" id="IPR044847">
    <property type="entry name" value="KAN_fam"/>
</dbReference>
<evidence type="ECO:0000256" key="5">
    <source>
        <dbReference type="ARBA" id="ARBA00023163"/>
    </source>
</evidence>
<dbReference type="EMBL" id="CM010715">
    <property type="protein sequence ID" value="RZC45292.1"/>
    <property type="molecule type" value="Genomic_DNA"/>
</dbReference>
<protein>
    <recommendedName>
        <fullName evidence="8">Myb-like domain-containing protein</fullName>
    </recommendedName>
</protein>
<reference evidence="9 10" key="1">
    <citation type="journal article" date="2018" name="Science">
        <title>The opium poppy genome and morphinan production.</title>
        <authorList>
            <person name="Guo L."/>
            <person name="Winzer T."/>
            <person name="Yang X."/>
            <person name="Li Y."/>
            <person name="Ning Z."/>
            <person name="He Z."/>
            <person name="Teodor R."/>
            <person name="Lu Y."/>
            <person name="Bowser T.A."/>
            <person name="Graham I.A."/>
            <person name="Ye K."/>
        </authorList>
    </citation>
    <scope>NUCLEOTIDE SEQUENCE [LARGE SCALE GENOMIC DNA]</scope>
    <source>
        <strain evidence="10">cv. HN1</strain>
        <tissue evidence="9">Leaves</tissue>
    </source>
</reference>
<keyword evidence="5" id="KW-0804">Transcription</keyword>
<dbReference type="OrthoDB" id="551907at2759"/>
<evidence type="ECO:0000259" key="8">
    <source>
        <dbReference type="Pfam" id="PF00249"/>
    </source>
</evidence>
<keyword evidence="6" id="KW-0539">Nucleus</keyword>
<dbReference type="GO" id="GO:0000976">
    <property type="term" value="F:transcription cis-regulatory region binding"/>
    <property type="evidence" value="ECO:0007669"/>
    <property type="project" value="InterPro"/>
</dbReference>
<evidence type="ECO:0000256" key="7">
    <source>
        <dbReference type="SAM" id="MobiDB-lite"/>
    </source>
</evidence>
<dbReference type="Gramene" id="RZC45292">
    <property type="protein sequence ID" value="RZC45292"/>
    <property type="gene ID" value="C5167_038233"/>
</dbReference>